<evidence type="ECO:0000256" key="2">
    <source>
        <dbReference type="ARBA" id="ARBA00022679"/>
    </source>
</evidence>
<feature type="repeat" description="TPR" evidence="4">
    <location>
        <begin position="354"/>
        <end position="387"/>
    </location>
</feature>
<dbReference type="Proteomes" id="UP000254266">
    <property type="component" value="Unassembled WGS sequence"/>
</dbReference>
<evidence type="ECO:0000313" key="6">
    <source>
        <dbReference type="EMBL" id="RDH81224.1"/>
    </source>
</evidence>
<keyword evidence="4" id="KW-0802">TPR repeat</keyword>
<dbReference type="GO" id="GO:0032259">
    <property type="term" value="P:methylation"/>
    <property type="evidence" value="ECO:0007669"/>
    <property type="project" value="UniProtKB-KW"/>
</dbReference>
<feature type="domain" description="CheR-type methyltransferase" evidence="5">
    <location>
        <begin position="1"/>
        <end position="241"/>
    </location>
</feature>
<dbReference type="Pfam" id="PF01739">
    <property type="entry name" value="CheR"/>
    <property type="match status" value="1"/>
</dbReference>
<proteinExistence type="predicted"/>
<dbReference type="Gene3D" id="1.25.40.10">
    <property type="entry name" value="Tetratricopeptide repeat domain"/>
    <property type="match status" value="1"/>
</dbReference>
<dbReference type="InterPro" id="IPR019734">
    <property type="entry name" value="TPR_rpt"/>
</dbReference>
<dbReference type="InterPro" id="IPR029063">
    <property type="entry name" value="SAM-dependent_MTases_sf"/>
</dbReference>
<name>A0A370DA31_9GAMM</name>
<evidence type="ECO:0000259" key="5">
    <source>
        <dbReference type="PROSITE" id="PS50123"/>
    </source>
</evidence>
<dbReference type="EMBL" id="QFXC01000013">
    <property type="protein sequence ID" value="RDH81224.1"/>
    <property type="molecule type" value="Genomic_DNA"/>
</dbReference>
<dbReference type="Gene3D" id="3.40.50.150">
    <property type="entry name" value="Vaccinia Virus protein VP39"/>
    <property type="match status" value="1"/>
</dbReference>
<dbReference type="SMART" id="SM00138">
    <property type="entry name" value="MeTrc"/>
    <property type="match status" value="1"/>
</dbReference>
<dbReference type="PANTHER" id="PTHR24422:SF19">
    <property type="entry name" value="CHEMOTAXIS PROTEIN METHYLTRANSFERASE"/>
    <property type="match status" value="1"/>
</dbReference>
<keyword evidence="2" id="KW-0808">Transferase</keyword>
<dbReference type="PRINTS" id="PR00996">
    <property type="entry name" value="CHERMTFRASE"/>
</dbReference>
<evidence type="ECO:0000313" key="7">
    <source>
        <dbReference type="Proteomes" id="UP000254266"/>
    </source>
</evidence>
<keyword evidence="7" id="KW-1185">Reference proteome</keyword>
<organism evidence="6 7">
    <name type="scientific">endosymbiont of Galathealinum brachiosum</name>
    <dbReference type="NCBI Taxonomy" id="2200906"/>
    <lineage>
        <taxon>Bacteria</taxon>
        <taxon>Pseudomonadati</taxon>
        <taxon>Pseudomonadota</taxon>
        <taxon>Gammaproteobacteria</taxon>
        <taxon>sulfur-oxidizing symbionts</taxon>
    </lineage>
</organism>
<dbReference type="InterPro" id="IPR000780">
    <property type="entry name" value="CheR_MeTrfase"/>
</dbReference>
<dbReference type="AlphaFoldDB" id="A0A370DA31"/>
<dbReference type="InterPro" id="IPR011990">
    <property type="entry name" value="TPR-like_helical_dom_sf"/>
</dbReference>
<dbReference type="SUPFAM" id="SSF48452">
    <property type="entry name" value="TPR-like"/>
    <property type="match status" value="1"/>
</dbReference>
<evidence type="ECO:0000256" key="4">
    <source>
        <dbReference type="PROSITE-ProRule" id="PRU00339"/>
    </source>
</evidence>
<dbReference type="InterPro" id="IPR050903">
    <property type="entry name" value="Bact_Chemotaxis_MeTrfase"/>
</dbReference>
<dbReference type="GO" id="GO:0008757">
    <property type="term" value="F:S-adenosylmethionine-dependent methyltransferase activity"/>
    <property type="evidence" value="ECO:0007669"/>
    <property type="project" value="InterPro"/>
</dbReference>
<evidence type="ECO:0000256" key="3">
    <source>
        <dbReference type="ARBA" id="ARBA00022691"/>
    </source>
</evidence>
<sequence>MHSPINKIKLIVKEKIGLDSNTIGDSTLEKIITQRMHQCGIDDFEIYCSLVKNSREELSELLEVAVIPETWFFRDIKPFEIIYKTIKKHLNENSSSILKILSIPSSTGEEPYSLAMYLIDKGIDESRFTIDAVDISTRALQCAEQGLYGNNSFRGKHYHAYQNKHFIKEDDFYKIKTAISKKVKFYQLNILQGDPALKNKFDVILCRNLLIYFDIPTKLTAFNNLSKFLKDDGYLFIGHSEFGSVPDDIFQNTGFEQAFALIKHSHPDFKEKKPVSHASATPAETVKPKIKEQAFKQKVPFESLIHKTADTDTQNKNKNEHLSLIKVRELANSAEYKEAESLCHQYIDHQGENAESLFLLGLIANSQNKSKIAESLFRKCLFLEPRHYESLAHLSLLLQKNGDLKSADLFKKRADRALMTNQD</sequence>
<comment type="caution">
    <text evidence="6">The sequence shown here is derived from an EMBL/GenBank/DDBJ whole genome shotgun (WGS) entry which is preliminary data.</text>
</comment>
<dbReference type="InterPro" id="IPR022642">
    <property type="entry name" value="CheR_C"/>
</dbReference>
<reference evidence="6 7" key="1">
    <citation type="journal article" date="2018" name="ISME J.">
        <title>Endosymbiont genomes yield clues of tubeworm success.</title>
        <authorList>
            <person name="Li Y."/>
            <person name="Liles M.R."/>
            <person name="Halanych K.M."/>
        </authorList>
    </citation>
    <scope>NUCLEOTIDE SEQUENCE [LARGE SCALE GENOMIC DNA]</scope>
    <source>
        <strain evidence="6">A1464</strain>
    </source>
</reference>
<accession>A0A370DA31</accession>
<evidence type="ECO:0000256" key="1">
    <source>
        <dbReference type="ARBA" id="ARBA00022603"/>
    </source>
</evidence>
<gene>
    <name evidence="6" type="ORF">DIZ80_14050</name>
</gene>
<protein>
    <recommendedName>
        <fullName evidence="5">CheR-type methyltransferase domain-containing protein</fullName>
    </recommendedName>
</protein>
<dbReference type="SUPFAM" id="SSF53335">
    <property type="entry name" value="S-adenosyl-L-methionine-dependent methyltransferases"/>
    <property type="match status" value="1"/>
</dbReference>
<dbReference type="PROSITE" id="PS50123">
    <property type="entry name" value="CHER"/>
    <property type="match status" value="1"/>
</dbReference>
<keyword evidence="1" id="KW-0489">Methyltransferase</keyword>
<keyword evidence="3" id="KW-0949">S-adenosyl-L-methionine</keyword>
<dbReference type="PROSITE" id="PS50005">
    <property type="entry name" value="TPR"/>
    <property type="match status" value="1"/>
</dbReference>
<dbReference type="PANTHER" id="PTHR24422">
    <property type="entry name" value="CHEMOTAXIS PROTEIN METHYLTRANSFERASE"/>
    <property type="match status" value="1"/>
</dbReference>